<reference evidence="1 2" key="1">
    <citation type="submission" date="2019-09" db="EMBL/GenBank/DDBJ databases">
        <authorList>
            <person name="Dittami M. S."/>
        </authorList>
    </citation>
    <scope>NUCLEOTIDE SEQUENCE [LARGE SCALE GENOMIC DNA]</scope>
    <source>
        <strain evidence="1">SPHINGO391</strain>
    </source>
</reference>
<accession>A0A5E7YPX5</accession>
<evidence type="ECO:0000313" key="1">
    <source>
        <dbReference type="EMBL" id="VVT08776.1"/>
    </source>
</evidence>
<dbReference type="EMBL" id="CABVLI010000033">
    <property type="protein sequence ID" value="VVT08776.1"/>
    <property type="molecule type" value="Genomic_DNA"/>
</dbReference>
<name>A0A5E7YPX5_9SPHN</name>
<organism evidence="1 2">
    <name type="scientific">Sphingomonas aurantiaca</name>
    <dbReference type="NCBI Taxonomy" id="185949"/>
    <lineage>
        <taxon>Bacteria</taxon>
        <taxon>Pseudomonadati</taxon>
        <taxon>Pseudomonadota</taxon>
        <taxon>Alphaproteobacteria</taxon>
        <taxon>Sphingomonadales</taxon>
        <taxon>Sphingomonadaceae</taxon>
        <taxon>Sphingomonas</taxon>
    </lineage>
</organism>
<dbReference type="AlphaFoldDB" id="A0A5E7YPX5"/>
<evidence type="ECO:0000313" key="2">
    <source>
        <dbReference type="Proteomes" id="UP000326857"/>
    </source>
</evidence>
<dbReference type="RefSeq" id="WP_130326777.1">
    <property type="nucleotide sequence ID" value="NZ_LR701528.1"/>
</dbReference>
<sequence length="59" mass="6520">MSPTVTAADCDRLADAELNAAAAAETLDQRRAHLDRASVYATRSERIRRKLSQQPARSH</sequence>
<protein>
    <submittedName>
        <fullName evidence="1">Uncharacterized protein</fullName>
    </submittedName>
</protein>
<dbReference type="Proteomes" id="UP000326857">
    <property type="component" value="Unassembled WGS sequence"/>
</dbReference>
<gene>
    <name evidence="1" type="ORF">SPHINGO391_390226</name>
</gene>
<proteinExistence type="predicted"/>